<reference evidence="1 2" key="1">
    <citation type="submission" date="2016-11" db="EMBL/GenBank/DDBJ databases">
        <authorList>
            <person name="Jaros S."/>
            <person name="Januszkiewicz K."/>
            <person name="Wedrychowicz H."/>
        </authorList>
    </citation>
    <scope>NUCLEOTIDE SEQUENCE [LARGE SCALE GENOMIC DNA]</scope>
    <source>
        <strain evidence="1 2">DSM 45627</strain>
    </source>
</reference>
<dbReference type="STRING" id="1206085.SAMN05443575_2077"/>
<evidence type="ECO:0000313" key="2">
    <source>
        <dbReference type="Proteomes" id="UP000186132"/>
    </source>
</evidence>
<organism evidence="1 2">
    <name type="scientific">Jatrophihabitans endophyticus</name>
    <dbReference type="NCBI Taxonomy" id="1206085"/>
    <lineage>
        <taxon>Bacteria</taxon>
        <taxon>Bacillati</taxon>
        <taxon>Actinomycetota</taxon>
        <taxon>Actinomycetes</taxon>
        <taxon>Jatrophihabitantales</taxon>
        <taxon>Jatrophihabitantaceae</taxon>
        <taxon>Jatrophihabitans</taxon>
    </lineage>
</organism>
<keyword evidence="2" id="KW-1185">Reference proteome</keyword>
<gene>
    <name evidence="1" type="ORF">SAMN05443575_2077</name>
</gene>
<dbReference type="AlphaFoldDB" id="A0A1M5K7Q1"/>
<name>A0A1M5K7Q1_9ACTN</name>
<sequence length="83" mass="9008">MDDATDVAGESYNPWTVVHLVFTHLAEQGLHPALGETGDPAAPAAALLVALGIEPRAEGNREVMRRVHDHLAEIRNVVFEADR</sequence>
<protein>
    <submittedName>
        <fullName evidence="1">Uncharacterized protein</fullName>
    </submittedName>
</protein>
<dbReference type="Proteomes" id="UP000186132">
    <property type="component" value="Unassembled WGS sequence"/>
</dbReference>
<evidence type="ECO:0000313" key="1">
    <source>
        <dbReference type="EMBL" id="SHG48817.1"/>
    </source>
</evidence>
<proteinExistence type="predicted"/>
<accession>A0A1M5K7Q1</accession>
<dbReference type="EMBL" id="FQVU01000003">
    <property type="protein sequence ID" value="SHG48817.1"/>
    <property type="molecule type" value="Genomic_DNA"/>
</dbReference>